<dbReference type="InterPro" id="IPR016169">
    <property type="entry name" value="FAD-bd_PCMH_sub2"/>
</dbReference>
<feature type="chain" id="PRO_5020523517" description="FAD-binding PCMH-type domain-containing protein" evidence="5">
    <location>
        <begin position="23"/>
        <end position="495"/>
    </location>
</feature>
<proteinExistence type="inferred from homology"/>
<dbReference type="InterPro" id="IPR006094">
    <property type="entry name" value="Oxid_FAD_bind_N"/>
</dbReference>
<dbReference type="Proteomes" id="UP000292702">
    <property type="component" value="Unassembled WGS sequence"/>
</dbReference>
<evidence type="ECO:0000256" key="4">
    <source>
        <dbReference type="ARBA" id="ARBA00023002"/>
    </source>
</evidence>
<dbReference type="STRING" id="92696.A0A4R0R2M1"/>
<dbReference type="InterPro" id="IPR016167">
    <property type="entry name" value="FAD-bd_PCMH_sub1"/>
</dbReference>
<dbReference type="Pfam" id="PF01565">
    <property type="entry name" value="FAD_binding_4"/>
    <property type="match status" value="1"/>
</dbReference>
<keyword evidence="2" id="KW-0285">Flavoprotein</keyword>
<evidence type="ECO:0000256" key="1">
    <source>
        <dbReference type="ARBA" id="ARBA00005466"/>
    </source>
</evidence>
<dbReference type="OrthoDB" id="2151789at2759"/>
<evidence type="ECO:0000259" key="6">
    <source>
        <dbReference type="PROSITE" id="PS51387"/>
    </source>
</evidence>
<keyword evidence="4" id="KW-0560">Oxidoreductase</keyword>
<comment type="similarity">
    <text evidence="1">Belongs to the oxygen-dependent FAD-linked oxidoreductase family.</text>
</comment>
<dbReference type="Gene3D" id="3.40.462.20">
    <property type="match status" value="1"/>
</dbReference>
<reference evidence="7 8" key="1">
    <citation type="submission" date="2018-11" db="EMBL/GenBank/DDBJ databases">
        <title>Genome assembly of Steccherinum ochraceum LE-BIN_3174, the white-rot fungus of the Steccherinaceae family (The Residual Polyporoid clade, Polyporales, Basidiomycota).</title>
        <authorList>
            <person name="Fedorova T.V."/>
            <person name="Glazunova O.A."/>
            <person name="Landesman E.O."/>
            <person name="Moiseenko K.V."/>
            <person name="Psurtseva N.V."/>
            <person name="Savinova O.S."/>
            <person name="Shakhova N.V."/>
            <person name="Tyazhelova T.V."/>
            <person name="Vasina D.V."/>
        </authorList>
    </citation>
    <scope>NUCLEOTIDE SEQUENCE [LARGE SCALE GENOMIC DNA]</scope>
    <source>
        <strain evidence="7 8">LE-BIN_3174</strain>
    </source>
</reference>
<dbReference type="InterPro" id="IPR050416">
    <property type="entry name" value="FAD-linked_Oxidoreductase"/>
</dbReference>
<keyword evidence="8" id="KW-1185">Reference proteome</keyword>
<feature type="domain" description="FAD-binding PCMH-type" evidence="6">
    <location>
        <begin position="72"/>
        <end position="242"/>
    </location>
</feature>
<organism evidence="7 8">
    <name type="scientific">Steccherinum ochraceum</name>
    <dbReference type="NCBI Taxonomy" id="92696"/>
    <lineage>
        <taxon>Eukaryota</taxon>
        <taxon>Fungi</taxon>
        <taxon>Dikarya</taxon>
        <taxon>Basidiomycota</taxon>
        <taxon>Agaricomycotina</taxon>
        <taxon>Agaricomycetes</taxon>
        <taxon>Polyporales</taxon>
        <taxon>Steccherinaceae</taxon>
        <taxon>Steccherinum</taxon>
    </lineage>
</organism>
<sequence>MRCTSLWKTVFFVVAGLVTLRGGDVVATPVQDTANNACTQIAHAVSSASGVFFPSDPTSHYASDVEHWAITSSQNSTCSVEPGTAKDLGSVLQILGRTRTSFAVKGGGHATNPGFSSTKGVQISLARFNGVTYNANTQTADVGAGLVWDDVYTQLLAHGVIAIGGRMSGVGVAGFSLGGGYSYLTNQHGLGHDNIVAYELVLPSGAVTTVTETSNSDLFFALRGGWNNFGIVTKFTMKTYPQGQVWGGIIEISSEHLDAVNAATLNYIENAADPKSALAASYVFSPSSGLVSLLVLFYSEPSPPSGLFDDFLSIPAIVQDISTRSYVSLVQSVPETANLRTFYHTVPHAFYDASTLNTIVNETSFWGEKLANDSFVSLTYVAEPFLPTILTHSTSPTAWPPSRNKAFLPTNVAIKWSDPAADTLMHDSISASVQNVINVANQDGQGLDNAPFYGNYALFSTPVQSIYGSNLGRLKKIKATYDPQNVMSLAGGWKI</sequence>
<dbReference type="Pfam" id="PF08031">
    <property type="entry name" value="BBE"/>
    <property type="match status" value="1"/>
</dbReference>
<keyword evidence="5" id="KW-0732">Signal</keyword>
<feature type="signal peptide" evidence="5">
    <location>
        <begin position="1"/>
        <end position="22"/>
    </location>
</feature>
<comment type="caution">
    <text evidence="7">The sequence shown here is derived from an EMBL/GenBank/DDBJ whole genome shotgun (WGS) entry which is preliminary data.</text>
</comment>
<evidence type="ECO:0000313" key="7">
    <source>
        <dbReference type="EMBL" id="TCD60003.1"/>
    </source>
</evidence>
<name>A0A4R0R2M1_9APHY</name>
<dbReference type="GO" id="GO:0016491">
    <property type="term" value="F:oxidoreductase activity"/>
    <property type="evidence" value="ECO:0007669"/>
    <property type="project" value="UniProtKB-KW"/>
</dbReference>
<dbReference type="InterPro" id="IPR036318">
    <property type="entry name" value="FAD-bd_PCMH-like_sf"/>
</dbReference>
<evidence type="ECO:0000256" key="3">
    <source>
        <dbReference type="ARBA" id="ARBA00022827"/>
    </source>
</evidence>
<dbReference type="EMBL" id="RWJN01000682">
    <property type="protein sequence ID" value="TCD60003.1"/>
    <property type="molecule type" value="Genomic_DNA"/>
</dbReference>
<keyword evidence="3" id="KW-0274">FAD</keyword>
<dbReference type="Gene3D" id="3.30.465.10">
    <property type="match status" value="1"/>
</dbReference>
<dbReference type="SUPFAM" id="SSF56176">
    <property type="entry name" value="FAD-binding/transporter-associated domain-like"/>
    <property type="match status" value="1"/>
</dbReference>
<gene>
    <name evidence="7" type="ORF">EIP91_010921</name>
</gene>
<dbReference type="PANTHER" id="PTHR42973:SF13">
    <property type="entry name" value="FAD-BINDING PCMH-TYPE DOMAIN-CONTAINING PROTEIN"/>
    <property type="match status" value="1"/>
</dbReference>
<accession>A0A4R0R2M1</accession>
<evidence type="ECO:0000256" key="2">
    <source>
        <dbReference type="ARBA" id="ARBA00022630"/>
    </source>
</evidence>
<dbReference type="PROSITE" id="PS51387">
    <property type="entry name" value="FAD_PCMH"/>
    <property type="match status" value="1"/>
</dbReference>
<evidence type="ECO:0000313" key="8">
    <source>
        <dbReference type="Proteomes" id="UP000292702"/>
    </source>
</evidence>
<evidence type="ECO:0000256" key="5">
    <source>
        <dbReference type="SAM" id="SignalP"/>
    </source>
</evidence>
<dbReference type="Gene3D" id="3.30.43.10">
    <property type="entry name" value="Uridine Diphospho-n-acetylenolpyruvylglucosamine Reductase, domain 2"/>
    <property type="match status" value="1"/>
</dbReference>
<dbReference type="InterPro" id="IPR016166">
    <property type="entry name" value="FAD-bd_PCMH"/>
</dbReference>
<dbReference type="InterPro" id="IPR012951">
    <property type="entry name" value="BBE"/>
</dbReference>
<protein>
    <recommendedName>
        <fullName evidence="6">FAD-binding PCMH-type domain-containing protein</fullName>
    </recommendedName>
</protein>
<dbReference type="AlphaFoldDB" id="A0A4R0R2M1"/>
<dbReference type="PANTHER" id="PTHR42973">
    <property type="entry name" value="BINDING OXIDOREDUCTASE, PUTATIVE (AFU_ORTHOLOGUE AFUA_1G17690)-RELATED"/>
    <property type="match status" value="1"/>
</dbReference>
<dbReference type="GO" id="GO:0071949">
    <property type="term" value="F:FAD binding"/>
    <property type="evidence" value="ECO:0007669"/>
    <property type="project" value="InterPro"/>
</dbReference>